<dbReference type="CDD" id="cd07561">
    <property type="entry name" value="Peptidase_S41_CPP_like"/>
    <property type="match status" value="1"/>
</dbReference>
<protein>
    <submittedName>
        <fullName evidence="2">Peptidase S41</fullName>
    </submittedName>
</protein>
<dbReference type="Proteomes" id="UP000250831">
    <property type="component" value="Unassembled WGS sequence"/>
</dbReference>
<dbReference type="RefSeq" id="WP_108635756.1">
    <property type="nucleotide sequence ID" value="NZ_QCXX01000006.1"/>
</dbReference>
<name>A0A363NPM7_9SPHI</name>
<dbReference type="OrthoDB" id="7168509at2"/>
<dbReference type="SUPFAM" id="SSF50156">
    <property type="entry name" value="PDZ domain-like"/>
    <property type="match status" value="1"/>
</dbReference>
<dbReference type="PANTHER" id="PTHR32060">
    <property type="entry name" value="TAIL-SPECIFIC PROTEASE"/>
    <property type="match status" value="1"/>
</dbReference>
<comment type="caution">
    <text evidence="2">The sequence shown here is derived from an EMBL/GenBank/DDBJ whole genome shotgun (WGS) entry which is preliminary data.</text>
</comment>
<dbReference type="GO" id="GO:0008236">
    <property type="term" value="F:serine-type peptidase activity"/>
    <property type="evidence" value="ECO:0007669"/>
    <property type="project" value="InterPro"/>
</dbReference>
<dbReference type="Pfam" id="PF03572">
    <property type="entry name" value="Peptidase_S41"/>
    <property type="match status" value="1"/>
</dbReference>
<dbReference type="Pfam" id="PF00595">
    <property type="entry name" value="PDZ"/>
    <property type="match status" value="1"/>
</dbReference>
<feature type="domain" description="Tail specific protease" evidence="1">
    <location>
        <begin position="147"/>
        <end position="383"/>
    </location>
</feature>
<dbReference type="InterPro" id="IPR005151">
    <property type="entry name" value="Tail-specific_protease"/>
</dbReference>
<dbReference type="InterPro" id="IPR041613">
    <property type="entry name" value="Pept_S41_N"/>
</dbReference>
<dbReference type="SUPFAM" id="SSF52096">
    <property type="entry name" value="ClpP/crotonase"/>
    <property type="match status" value="1"/>
</dbReference>
<dbReference type="AlphaFoldDB" id="A0A363NPM7"/>
<dbReference type="Pfam" id="PF18294">
    <property type="entry name" value="Pept_S41_N"/>
    <property type="match status" value="1"/>
</dbReference>
<reference evidence="2 3" key="1">
    <citation type="submission" date="2018-04" db="EMBL/GenBank/DDBJ databases">
        <title>Sphingobacterium sp. M46 Genome.</title>
        <authorList>
            <person name="Cheng J."/>
            <person name="Li Y."/>
        </authorList>
    </citation>
    <scope>NUCLEOTIDE SEQUENCE [LARGE SCALE GENOMIC DNA]</scope>
    <source>
        <strain evidence="2 3">M46</strain>
    </source>
</reference>
<dbReference type="GO" id="GO:0004175">
    <property type="term" value="F:endopeptidase activity"/>
    <property type="evidence" value="ECO:0007669"/>
    <property type="project" value="TreeGrafter"/>
</dbReference>
<dbReference type="SMART" id="SM00245">
    <property type="entry name" value="TSPc"/>
    <property type="match status" value="1"/>
</dbReference>
<sequence length="454" mass="50727">MRQSKTILLALFSAVLLSCEKDPPLNEPGSNEAINEWTLEQMQQYYYWNSKLPNQVTLDGKPNIFFKNLLYRDDHYSTILQVLNSDTYGNTLANTFGFDIAQLQHNGQTMQLVTQVVPFSEADLAGLHRGDTIQQVNMQPLEAYNFAPVLEAALKLPSIQLQLQNGKKMKLPASYISQPVVYTSQIFHKQTNVGYLFLSQFDFSGGYSILEAIQKLKAGLVQDLILDLRYNTGGQVAFASFCSLTLADIAPNSVFVRFRGNEKLGNREETFQSALAQQPEGYSFQAEELLRSGLQLKRIFVLTGPNTASASEMLINSLKPYIEVIQIGTETLGKDMASTTLSSPPQVSGNQRAWLLMPLVYKIYNRDGSGDYSSGLIPHYHTDEFAQLPLLPFGDEKDPLLQQALNIIANKTTQSLNRKASTSAKTFTSPYFGSSYRAIPMTFPLLLSTFEKDK</sequence>
<dbReference type="Gene3D" id="3.30.750.170">
    <property type="match status" value="1"/>
</dbReference>
<keyword evidence="3" id="KW-1185">Reference proteome</keyword>
<dbReference type="InterPro" id="IPR029045">
    <property type="entry name" value="ClpP/crotonase-like_dom_sf"/>
</dbReference>
<evidence type="ECO:0000313" key="2">
    <source>
        <dbReference type="EMBL" id="PUV22728.1"/>
    </source>
</evidence>
<dbReference type="EMBL" id="QCXX01000006">
    <property type="protein sequence ID" value="PUV22728.1"/>
    <property type="molecule type" value="Genomic_DNA"/>
</dbReference>
<proteinExistence type="predicted"/>
<dbReference type="PANTHER" id="PTHR32060:SF30">
    <property type="entry name" value="CARBOXY-TERMINAL PROCESSING PROTEASE CTPA"/>
    <property type="match status" value="1"/>
</dbReference>
<dbReference type="GO" id="GO:0006508">
    <property type="term" value="P:proteolysis"/>
    <property type="evidence" value="ECO:0007669"/>
    <property type="project" value="InterPro"/>
</dbReference>
<organism evidence="2 3">
    <name type="scientific">Sphingobacterium athyrii</name>
    <dbReference type="NCBI Taxonomy" id="2152717"/>
    <lineage>
        <taxon>Bacteria</taxon>
        <taxon>Pseudomonadati</taxon>
        <taxon>Bacteroidota</taxon>
        <taxon>Sphingobacteriia</taxon>
        <taxon>Sphingobacteriales</taxon>
        <taxon>Sphingobacteriaceae</taxon>
        <taxon>Sphingobacterium</taxon>
    </lineage>
</organism>
<dbReference type="Gene3D" id="3.90.226.10">
    <property type="entry name" value="2-enoyl-CoA Hydratase, Chain A, domain 1"/>
    <property type="match status" value="1"/>
</dbReference>
<evidence type="ECO:0000259" key="1">
    <source>
        <dbReference type="SMART" id="SM00245"/>
    </source>
</evidence>
<dbReference type="InterPro" id="IPR001478">
    <property type="entry name" value="PDZ"/>
</dbReference>
<dbReference type="PROSITE" id="PS51257">
    <property type="entry name" value="PROKAR_LIPOPROTEIN"/>
    <property type="match status" value="1"/>
</dbReference>
<evidence type="ECO:0000313" key="3">
    <source>
        <dbReference type="Proteomes" id="UP000250831"/>
    </source>
</evidence>
<dbReference type="InterPro" id="IPR036034">
    <property type="entry name" value="PDZ_sf"/>
</dbReference>
<accession>A0A363NPM7</accession>
<dbReference type="GO" id="GO:0030288">
    <property type="term" value="C:outer membrane-bounded periplasmic space"/>
    <property type="evidence" value="ECO:0007669"/>
    <property type="project" value="TreeGrafter"/>
</dbReference>
<dbReference type="Gene3D" id="2.30.42.10">
    <property type="match status" value="1"/>
</dbReference>
<dbReference type="GO" id="GO:0007165">
    <property type="term" value="P:signal transduction"/>
    <property type="evidence" value="ECO:0007669"/>
    <property type="project" value="TreeGrafter"/>
</dbReference>
<gene>
    <name evidence="2" type="ORF">DCO56_21270</name>
</gene>